<accession>A0A2A6C474</accession>
<reference evidence="2" key="1">
    <citation type="journal article" date="2008" name="Nat. Genet.">
        <title>The Pristionchus pacificus genome provides a unique perspective on nematode lifestyle and parasitism.</title>
        <authorList>
            <person name="Dieterich C."/>
            <person name="Clifton S.W."/>
            <person name="Schuster L.N."/>
            <person name="Chinwalla A."/>
            <person name="Delehaunty K."/>
            <person name="Dinkelacker I."/>
            <person name="Fulton L."/>
            <person name="Fulton R."/>
            <person name="Godfrey J."/>
            <person name="Minx P."/>
            <person name="Mitreva M."/>
            <person name="Roeseler W."/>
            <person name="Tian H."/>
            <person name="Witte H."/>
            <person name="Yang S.P."/>
            <person name="Wilson R.K."/>
            <person name="Sommer R.J."/>
        </authorList>
    </citation>
    <scope>NUCLEOTIDE SEQUENCE [LARGE SCALE GENOMIC DNA]</scope>
    <source>
        <strain evidence="2">PS312</strain>
    </source>
</reference>
<evidence type="ECO:0000313" key="1">
    <source>
        <dbReference type="EnsemblMetazoa" id="PPA40482.1"/>
    </source>
</evidence>
<dbReference type="Proteomes" id="UP000005239">
    <property type="component" value="Unassembled WGS sequence"/>
</dbReference>
<proteinExistence type="predicted"/>
<accession>A0A8R1YU64</accession>
<dbReference type="AlphaFoldDB" id="A0A2A6C474"/>
<dbReference type="EnsemblMetazoa" id="PPA40482.1">
    <property type="protein sequence ID" value="PPA40482.1"/>
    <property type="gene ID" value="WBGene00278851"/>
</dbReference>
<protein>
    <submittedName>
        <fullName evidence="1">Uncharacterized protein</fullName>
    </submittedName>
</protein>
<evidence type="ECO:0000313" key="2">
    <source>
        <dbReference type="Proteomes" id="UP000005239"/>
    </source>
</evidence>
<organism evidence="1 2">
    <name type="scientific">Pristionchus pacificus</name>
    <name type="common">Parasitic nematode worm</name>
    <dbReference type="NCBI Taxonomy" id="54126"/>
    <lineage>
        <taxon>Eukaryota</taxon>
        <taxon>Metazoa</taxon>
        <taxon>Ecdysozoa</taxon>
        <taxon>Nematoda</taxon>
        <taxon>Chromadorea</taxon>
        <taxon>Rhabditida</taxon>
        <taxon>Rhabditina</taxon>
        <taxon>Diplogasteromorpha</taxon>
        <taxon>Diplogasteroidea</taxon>
        <taxon>Neodiplogasteridae</taxon>
        <taxon>Pristionchus</taxon>
    </lineage>
</organism>
<sequence>VQKCLVTAIYAVYVVSCIGFTTAITVRFKRLSRIASGAKRALIKAQIHFVVVTVACCISHSIKAAFQVYLFNLTLRK</sequence>
<reference evidence="1" key="2">
    <citation type="submission" date="2022-06" db="UniProtKB">
        <authorList>
            <consortium name="EnsemblMetazoa"/>
        </authorList>
    </citation>
    <scope>IDENTIFICATION</scope>
    <source>
        <strain evidence="1">PS312</strain>
    </source>
</reference>
<keyword evidence="2" id="KW-1185">Reference proteome</keyword>
<gene>
    <name evidence="1" type="primary">WBGene00278851</name>
</gene>
<name>A0A2A6C474_PRIPA</name>